<evidence type="ECO:0000313" key="7">
    <source>
        <dbReference type="EMBL" id="RPF58219.1"/>
    </source>
</evidence>
<dbReference type="AlphaFoldDB" id="A0A3N5BNX7"/>
<dbReference type="InterPro" id="IPR016160">
    <property type="entry name" value="Ald_DH_CS_CYS"/>
</dbReference>
<dbReference type="InterPro" id="IPR016163">
    <property type="entry name" value="Ald_DH_C"/>
</dbReference>
<keyword evidence="2 4" id="KW-0560">Oxidoreductase</keyword>
<dbReference type="SUPFAM" id="SSF53720">
    <property type="entry name" value="ALDH-like"/>
    <property type="match status" value="1"/>
</dbReference>
<reference evidence="7 8" key="1">
    <citation type="submission" date="2018-11" db="EMBL/GenBank/DDBJ databases">
        <title>Genomic Encyclopedia of Type Strains, Phase IV (KMG-IV): sequencing the most valuable type-strain genomes for metagenomic binning, comparative biology and taxonomic classification.</title>
        <authorList>
            <person name="Goeker M."/>
        </authorList>
    </citation>
    <scope>NUCLEOTIDE SEQUENCE [LARGE SCALE GENOMIC DNA]</scope>
    <source>
        <strain evidence="7 8">DSM 29158</strain>
    </source>
</reference>
<evidence type="ECO:0000259" key="6">
    <source>
        <dbReference type="Pfam" id="PF00171"/>
    </source>
</evidence>
<dbReference type="FunFam" id="3.40.309.10:FF:000003">
    <property type="entry name" value="Aldehyde dehydrogenase"/>
    <property type="match status" value="1"/>
</dbReference>
<sequence length="459" mass="52674">MNSYEIQELLKQQKHFFKTQQTKSYEYRYQQLETLEQAIKQYESKILEALKIDLGKSNTEAYLTEIGFTLSSIRYMKKHLKSWMKRERVKSPVHLFRSESYIIREPYGVVYIIGPFNYPFQLLIEPLIGAMCAGNTAILKPSELTPTVSTVIWQMIDEFFEKDYITVIEGGREVNQMLLEQHFDYIFFTGSTRVAKIVMNKASQHLTPVTLELGGQSPAIVTSNTDIRHACRQIAYGKFTNAGQTCVAPNHCYVERTVYQQFVDEMKQTLEQFYTKEPQQSLDYGRLVNVDHTNRLAALLKGSDGEIIHGGEISINERFISPTMVRIEENDLLMSEELFGPILPVMVYDEVGEVVNSIQSMDPPLALYVFTEDVALKDELFHTIQFGGGMHNGTLLHLSNIELPFGGIGSSGMGNYHGKYSFDTFSHQKSIVELKQNTMLKMMYPPYKFVQQKILKNFI</sequence>
<dbReference type="Pfam" id="PF00171">
    <property type="entry name" value="Aldedh"/>
    <property type="match status" value="1"/>
</dbReference>
<dbReference type="PANTHER" id="PTHR43570:SF16">
    <property type="entry name" value="ALDEHYDE DEHYDROGENASE TYPE III, ISOFORM Q"/>
    <property type="match status" value="1"/>
</dbReference>
<evidence type="ECO:0000313" key="8">
    <source>
        <dbReference type="Proteomes" id="UP000277108"/>
    </source>
</evidence>
<dbReference type="Gene3D" id="3.40.605.10">
    <property type="entry name" value="Aldehyde Dehydrogenase, Chain A, domain 1"/>
    <property type="match status" value="1"/>
</dbReference>
<dbReference type="RefSeq" id="WP_123807654.1">
    <property type="nucleotide sequence ID" value="NZ_RKRK01000002.1"/>
</dbReference>
<accession>A0A3N5BNX7</accession>
<dbReference type="InterPro" id="IPR015590">
    <property type="entry name" value="Aldehyde_DH_dom"/>
</dbReference>
<feature type="active site" evidence="5">
    <location>
        <position position="212"/>
    </location>
</feature>
<comment type="similarity">
    <text evidence="1 4">Belongs to the aldehyde dehydrogenase family.</text>
</comment>
<comment type="caution">
    <text evidence="7">The sequence shown here is derived from an EMBL/GenBank/DDBJ whole genome shotgun (WGS) entry which is preliminary data.</text>
</comment>
<organism evidence="7 8">
    <name type="scientific">Abyssicoccus albus</name>
    <dbReference type="NCBI Taxonomy" id="1817405"/>
    <lineage>
        <taxon>Bacteria</taxon>
        <taxon>Bacillati</taxon>
        <taxon>Bacillota</taxon>
        <taxon>Bacilli</taxon>
        <taxon>Bacillales</taxon>
        <taxon>Abyssicoccaceae</taxon>
    </lineage>
</organism>
<dbReference type="GO" id="GO:0006081">
    <property type="term" value="P:aldehyde metabolic process"/>
    <property type="evidence" value="ECO:0007669"/>
    <property type="project" value="InterPro"/>
</dbReference>
<keyword evidence="3" id="KW-0520">NAD</keyword>
<dbReference type="Proteomes" id="UP000277108">
    <property type="component" value="Unassembled WGS sequence"/>
</dbReference>
<evidence type="ECO:0000256" key="2">
    <source>
        <dbReference type="ARBA" id="ARBA00023002"/>
    </source>
</evidence>
<evidence type="ECO:0000256" key="4">
    <source>
        <dbReference type="PIRNR" id="PIRNR036492"/>
    </source>
</evidence>
<feature type="active site" evidence="5">
    <location>
        <position position="246"/>
    </location>
</feature>
<feature type="domain" description="Aldehyde dehydrogenase" evidence="6">
    <location>
        <begin position="5"/>
        <end position="431"/>
    </location>
</feature>
<dbReference type="InterPro" id="IPR016162">
    <property type="entry name" value="Ald_DH_N"/>
</dbReference>
<dbReference type="PROSITE" id="PS00070">
    <property type="entry name" value="ALDEHYDE_DEHYDR_CYS"/>
    <property type="match status" value="1"/>
</dbReference>
<dbReference type="EMBL" id="RKRK01000002">
    <property type="protein sequence ID" value="RPF58219.1"/>
    <property type="molecule type" value="Genomic_DNA"/>
</dbReference>
<dbReference type="Gene3D" id="3.40.309.10">
    <property type="entry name" value="Aldehyde Dehydrogenase, Chain A, domain 2"/>
    <property type="match status" value="1"/>
</dbReference>
<name>A0A3N5BNX7_9BACL</name>
<evidence type="ECO:0000256" key="5">
    <source>
        <dbReference type="PIRSR" id="PIRSR036492-1"/>
    </source>
</evidence>
<protein>
    <recommendedName>
        <fullName evidence="4">Aldehyde dehydrogenase</fullName>
    </recommendedName>
</protein>
<dbReference type="FunFam" id="3.40.605.10:FF:000004">
    <property type="entry name" value="Aldehyde dehydrogenase"/>
    <property type="match status" value="1"/>
</dbReference>
<dbReference type="PANTHER" id="PTHR43570">
    <property type="entry name" value="ALDEHYDE DEHYDROGENASE"/>
    <property type="match status" value="1"/>
</dbReference>
<dbReference type="OrthoDB" id="9762913at2"/>
<dbReference type="GO" id="GO:0004029">
    <property type="term" value="F:aldehyde dehydrogenase (NAD+) activity"/>
    <property type="evidence" value="ECO:0007669"/>
    <property type="project" value="TreeGrafter"/>
</dbReference>
<proteinExistence type="inferred from homology"/>
<dbReference type="InterPro" id="IPR012394">
    <property type="entry name" value="Aldehyde_DH_NAD(P)"/>
</dbReference>
<dbReference type="GO" id="GO:0005737">
    <property type="term" value="C:cytoplasm"/>
    <property type="evidence" value="ECO:0007669"/>
    <property type="project" value="TreeGrafter"/>
</dbReference>
<gene>
    <name evidence="7" type="ORF">EDD62_0863</name>
</gene>
<evidence type="ECO:0000256" key="3">
    <source>
        <dbReference type="ARBA" id="ARBA00023027"/>
    </source>
</evidence>
<keyword evidence="8" id="KW-1185">Reference proteome</keyword>
<dbReference type="InterPro" id="IPR016161">
    <property type="entry name" value="Ald_DH/histidinol_DH"/>
</dbReference>
<dbReference type="PIRSF" id="PIRSF036492">
    <property type="entry name" value="ALDH"/>
    <property type="match status" value="1"/>
</dbReference>
<evidence type="ECO:0000256" key="1">
    <source>
        <dbReference type="ARBA" id="ARBA00009986"/>
    </source>
</evidence>